<dbReference type="InterPro" id="IPR058240">
    <property type="entry name" value="rSAM_sf"/>
</dbReference>
<organism evidence="6 15">
    <name type="scientific">Halanaerobium congolense</name>
    <dbReference type="NCBI Taxonomy" id="54121"/>
    <lineage>
        <taxon>Bacteria</taxon>
        <taxon>Bacillati</taxon>
        <taxon>Bacillota</taxon>
        <taxon>Clostridia</taxon>
        <taxon>Halanaerobiales</taxon>
        <taxon>Halanaerobiaceae</taxon>
        <taxon>Halanaerobium</taxon>
    </lineage>
</organism>
<dbReference type="OrthoDB" id="9782387at2"/>
<keyword evidence="2" id="KW-0479">Metal-binding</keyword>
<dbReference type="InterPro" id="IPR007197">
    <property type="entry name" value="rSAM"/>
</dbReference>
<dbReference type="EMBL" id="FMYT01000001">
    <property type="protein sequence ID" value="SDB97542.1"/>
    <property type="molecule type" value="Genomic_DNA"/>
</dbReference>
<accession>A0A1G6HTI0</accession>
<dbReference type="PANTHER" id="PTHR43524:SF1">
    <property type="entry name" value="RADICAL SAM SUPERFAMILY PROTEIN"/>
    <property type="match status" value="1"/>
</dbReference>
<evidence type="ECO:0000313" key="15">
    <source>
        <dbReference type="Proteomes" id="UP000324896"/>
    </source>
</evidence>
<evidence type="ECO:0000313" key="14">
    <source>
        <dbReference type="Proteomes" id="UP000295758"/>
    </source>
</evidence>
<evidence type="ECO:0000313" key="6">
    <source>
        <dbReference type="EMBL" id="SDB97542.1"/>
    </source>
</evidence>
<feature type="domain" description="Radical SAM core" evidence="5">
    <location>
        <begin position="108"/>
        <end position="318"/>
    </location>
</feature>
<dbReference type="Pfam" id="PF13186">
    <property type="entry name" value="SPASM"/>
    <property type="match status" value="1"/>
</dbReference>
<dbReference type="EMBL" id="FNBJ01000001">
    <property type="protein sequence ID" value="SDE65037.1"/>
    <property type="molecule type" value="Genomic_DNA"/>
</dbReference>
<proteinExistence type="predicted"/>
<evidence type="ECO:0000313" key="11">
    <source>
        <dbReference type="Proteomes" id="UP000198612"/>
    </source>
</evidence>
<dbReference type="RefSeq" id="WP_073155971.1">
    <property type="nucleotide sequence ID" value="NZ_FMYT01000001.1"/>
</dbReference>
<keyword evidence="13" id="KW-1185">Reference proteome</keyword>
<dbReference type="GO" id="GO:0051536">
    <property type="term" value="F:iron-sulfur cluster binding"/>
    <property type="evidence" value="ECO:0007669"/>
    <property type="project" value="UniProtKB-KW"/>
</dbReference>
<protein>
    <submittedName>
        <fullName evidence="10">MoaA/NifB/PqqE/SkfB family radical SAM enzyme</fullName>
    </submittedName>
    <submittedName>
        <fullName evidence="6">Radical SAM superfamily enzyme, MoaA/NifB/PqqE/SkfB family</fullName>
    </submittedName>
</protein>
<dbReference type="Proteomes" id="UP000295758">
    <property type="component" value="Unassembled WGS sequence"/>
</dbReference>
<dbReference type="SMART" id="SM00729">
    <property type="entry name" value="Elp3"/>
    <property type="match status" value="1"/>
</dbReference>
<dbReference type="PANTHER" id="PTHR43524">
    <property type="entry name" value="RADICAL SAM SUPERFAMILY PROTEIN"/>
    <property type="match status" value="1"/>
</dbReference>
<dbReference type="STRING" id="54121.SAMN04515653_10480"/>
<dbReference type="Gene3D" id="3.20.20.70">
    <property type="entry name" value="Aldolase class I"/>
    <property type="match status" value="1"/>
</dbReference>
<dbReference type="GO" id="GO:0046872">
    <property type="term" value="F:metal ion binding"/>
    <property type="evidence" value="ECO:0007669"/>
    <property type="project" value="UniProtKB-KW"/>
</dbReference>
<dbReference type="SUPFAM" id="SSF102114">
    <property type="entry name" value="Radical SAM enzymes"/>
    <property type="match status" value="1"/>
</dbReference>
<dbReference type="InterPro" id="IPR006638">
    <property type="entry name" value="Elp3/MiaA/NifB-like_rSAM"/>
</dbReference>
<evidence type="ECO:0000256" key="1">
    <source>
        <dbReference type="ARBA" id="ARBA00022691"/>
    </source>
</evidence>
<dbReference type="CDD" id="cd21128">
    <property type="entry name" value="SPASM_rSAM"/>
    <property type="match status" value="1"/>
</dbReference>
<dbReference type="EMBL" id="FNEH01000001">
    <property type="protein sequence ID" value="SDI06319.1"/>
    <property type="molecule type" value="Genomic_DNA"/>
</dbReference>
<reference evidence="8 12" key="2">
    <citation type="submission" date="2016-10" db="EMBL/GenBank/DDBJ databases">
        <authorList>
            <person name="de Groot N.N."/>
        </authorList>
    </citation>
    <scope>NUCLEOTIDE SEQUENCE [LARGE SCALE GENOMIC DNA]</scope>
    <source>
        <strain evidence="8 12">WG7</strain>
    </source>
</reference>
<dbReference type="InterPro" id="IPR023885">
    <property type="entry name" value="4Fe4S-binding_SPASM_dom"/>
</dbReference>
<gene>
    <name evidence="10" type="ORF">BY453_10991</name>
    <name evidence="6" type="ORF">SAMN04488597_101137</name>
    <name evidence="7" type="ORF">SAMN04488598_10110</name>
    <name evidence="9" type="ORF">SAMN04515652_101281</name>
    <name evidence="8" type="ORF">SAMN04515654_101137</name>
</gene>
<keyword evidence="3" id="KW-0408">Iron</keyword>
<dbReference type="InterPro" id="IPR013785">
    <property type="entry name" value="Aldolase_TIM"/>
</dbReference>
<evidence type="ECO:0000313" key="10">
    <source>
        <dbReference type="EMBL" id="TDS31774.1"/>
    </source>
</evidence>
<keyword evidence="1" id="KW-0949">S-adenosyl-L-methionine</keyword>
<dbReference type="Proteomes" id="UP000199519">
    <property type="component" value="Unassembled WGS sequence"/>
</dbReference>
<evidence type="ECO:0000256" key="2">
    <source>
        <dbReference type="ARBA" id="ARBA00022723"/>
    </source>
</evidence>
<evidence type="ECO:0000313" key="8">
    <source>
        <dbReference type="EMBL" id="SDI06319.1"/>
    </source>
</evidence>
<evidence type="ECO:0000313" key="12">
    <source>
        <dbReference type="Proteomes" id="UP000198945"/>
    </source>
</evidence>
<dbReference type="SFLD" id="SFLDG01067">
    <property type="entry name" value="SPASM/twitch_domain_containing"/>
    <property type="match status" value="1"/>
</dbReference>
<evidence type="ECO:0000313" key="13">
    <source>
        <dbReference type="Proteomes" id="UP000199519"/>
    </source>
</evidence>
<sequence>MSIDFELAKKYAADKLLKQALKYLEKDPEKNFLQILDIGEKLAKRDNHKNAIKIIKEKYKTTPLIKKYLKKINDIAPAYKSGFLMNFLINSAIFGIPYQYELSEDLGVDVPWTMLIDPTSACNLNCEGCWAGEYNKSDSLDFATIDRIITEAKEMGIYFIVFSGGEPTVYPQLFDIFEKHDDVGFMMYTNGTLIDDEFADRMLEVGNVTPAISLEGFREETDKRRGEGTYDKIMDAMDRLHERGIIFGASVTATQNNVDELFSDEFVDHLSKKGALYMWLFHYIPIGRNPNLEMMITPEQRASMARRGSELRKKKDIFIMDFWNDGTYVQGCIAGGRRYFHINAKGEVEPCAFAHFAVDNIKEKSLKEVLQNPLFKSYQKRQPISENLMCPCPIIDNPKALRDIVEESGAVPTHDGADEILKGKTADFLDDLSAEWHEISKDINEERMNK</sequence>
<dbReference type="CDD" id="cd01335">
    <property type="entry name" value="Radical_SAM"/>
    <property type="match status" value="1"/>
</dbReference>
<dbReference type="AlphaFoldDB" id="A0A1G6HTI0"/>
<dbReference type="Proteomes" id="UP000198945">
    <property type="component" value="Unassembled WGS sequence"/>
</dbReference>
<dbReference type="Proteomes" id="UP000198612">
    <property type="component" value="Unassembled WGS sequence"/>
</dbReference>
<dbReference type="EMBL" id="FOHG01000001">
    <property type="protein sequence ID" value="SES62689.1"/>
    <property type="molecule type" value="Genomic_DNA"/>
</dbReference>
<evidence type="ECO:0000256" key="4">
    <source>
        <dbReference type="ARBA" id="ARBA00023014"/>
    </source>
</evidence>
<evidence type="ECO:0000313" key="9">
    <source>
        <dbReference type="EMBL" id="SES62689.1"/>
    </source>
</evidence>
<dbReference type="GO" id="GO:0003824">
    <property type="term" value="F:catalytic activity"/>
    <property type="evidence" value="ECO:0007669"/>
    <property type="project" value="InterPro"/>
</dbReference>
<dbReference type="EMBL" id="SOAA01000009">
    <property type="protein sequence ID" value="TDS31774.1"/>
    <property type="molecule type" value="Genomic_DNA"/>
</dbReference>
<keyword evidence="4" id="KW-0411">Iron-sulfur</keyword>
<dbReference type="PROSITE" id="PS51918">
    <property type="entry name" value="RADICAL_SAM"/>
    <property type="match status" value="1"/>
</dbReference>
<reference evidence="10 14" key="3">
    <citation type="submission" date="2019-03" db="EMBL/GenBank/DDBJ databases">
        <title>Deep subsurface shale carbon reservoir microbial communities from Ohio and West Virginia, USA.</title>
        <authorList>
            <person name="Wrighton K."/>
        </authorList>
    </citation>
    <scope>NUCLEOTIDE SEQUENCE [LARGE SCALE GENOMIC DNA]</scope>
    <source>
        <strain evidence="10 14">UTICA-S4D12</strain>
    </source>
</reference>
<dbReference type="Pfam" id="PF04055">
    <property type="entry name" value="Radical_SAM"/>
    <property type="match status" value="1"/>
</dbReference>
<name>A0A1G6HTI0_9FIRM</name>
<evidence type="ECO:0000259" key="5">
    <source>
        <dbReference type="PROSITE" id="PS51918"/>
    </source>
</evidence>
<dbReference type="Proteomes" id="UP000324896">
    <property type="component" value="Unassembled WGS sequence"/>
</dbReference>
<evidence type="ECO:0000256" key="3">
    <source>
        <dbReference type="ARBA" id="ARBA00023004"/>
    </source>
</evidence>
<dbReference type="SFLD" id="SFLDG01386">
    <property type="entry name" value="main_SPASM_domain-containing"/>
    <property type="match status" value="1"/>
</dbReference>
<reference evidence="11 13" key="1">
    <citation type="submission" date="2016-10" db="EMBL/GenBank/DDBJ databases">
        <authorList>
            <person name="Varghese N."/>
            <person name="Submissions S."/>
        </authorList>
    </citation>
    <scope>NUCLEOTIDE SEQUENCE [LARGE SCALE GENOMIC DNA]</scope>
    <source>
        <strain evidence="6 15">WG10</strain>
        <strain evidence="7 13">WG2</strain>
        <strain evidence="9 11">WG5</strain>
    </source>
</reference>
<evidence type="ECO:0000313" key="7">
    <source>
        <dbReference type="EMBL" id="SDE65037.1"/>
    </source>
</evidence>
<dbReference type="SFLD" id="SFLDS00029">
    <property type="entry name" value="Radical_SAM"/>
    <property type="match status" value="1"/>
</dbReference>